<feature type="transmembrane region" description="Helical" evidence="2">
    <location>
        <begin position="197"/>
        <end position="218"/>
    </location>
</feature>
<protein>
    <submittedName>
        <fullName evidence="3">Unannotated protein</fullName>
    </submittedName>
</protein>
<proteinExistence type="predicted"/>
<evidence type="ECO:0000256" key="2">
    <source>
        <dbReference type="SAM" id="Phobius"/>
    </source>
</evidence>
<dbReference type="EMBL" id="CAEZTS010000301">
    <property type="protein sequence ID" value="CAB4600109.1"/>
    <property type="molecule type" value="Genomic_DNA"/>
</dbReference>
<accession>A0A6J6GJM4</accession>
<feature type="transmembrane region" description="Helical" evidence="2">
    <location>
        <begin position="100"/>
        <end position="117"/>
    </location>
</feature>
<feature type="region of interest" description="Disordered" evidence="1">
    <location>
        <begin position="222"/>
        <end position="245"/>
    </location>
</feature>
<name>A0A6J6GJM4_9ZZZZ</name>
<keyword evidence="2" id="KW-0472">Membrane</keyword>
<sequence length="245" mass="25645">MALLAGYAAVLFQKRAGAWHRLGEVLELVTLGAAATASGLVLRELELSGEWSALIPAALVVLWSLVRIRFAEFAAVISLPVGSMVVAGTISALLEANDETSALPFLLVGVIMVLIGTQEISSPALLRAIGGLIVLMAGPGWSAGREGLEGVLPVVAIGAVIFAIGASRMWLELIPTSSLVIVISVVNYIVRKVDNEVLQGVTIVATGLTVLVGATMVFKNREHHGGTRTHRRPFTSSARRSGHGA</sequence>
<keyword evidence="2" id="KW-1133">Transmembrane helix</keyword>
<keyword evidence="2" id="KW-0812">Transmembrane</keyword>
<feature type="transmembrane region" description="Helical" evidence="2">
    <location>
        <begin position="173"/>
        <end position="191"/>
    </location>
</feature>
<evidence type="ECO:0000313" key="3">
    <source>
        <dbReference type="EMBL" id="CAB4600109.1"/>
    </source>
</evidence>
<reference evidence="3" key="1">
    <citation type="submission" date="2020-05" db="EMBL/GenBank/DDBJ databases">
        <authorList>
            <person name="Chiriac C."/>
            <person name="Salcher M."/>
            <person name="Ghai R."/>
            <person name="Kavagutti S V."/>
        </authorList>
    </citation>
    <scope>NUCLEOTIDE SEQUENCE</scope>
</reference>
<feature type="transmembrane region" description="Helical" evidence="2">
    <location>
        <begin position="124"/>
        <end position="144"/>
    </location>
</feature>
<gene>
    <name evidence="3" type="ORF">UFOPK1722_02158</name>
</gene>
<feature type="transmembrane region" description="Helical" evidence="2">
    <location>
        <begin position="150"/>
        <end position="166"/>
    </location>
</feature>
<feature type="transmembrane region" description="Helical" evidence="2">
    <location>
        <begin position="48"/>
        <end position="66"/>
    </location>
</feature>
<feature type="transmembrane region" description="Helical" evidence="2">
    <location>
        <begin position="73"/>
        <end position="94"/>
    </location>
</feature>
<evidence type="ECO:0000256" key="1">
    <source>
        <dbReference type="SAM" id="MobiDB-lite"/>
    </source>
</evidence>
<dbReference type="AlphaFoldDB" id="A0A6J6GJM4"/>
<organism evidence="3">
    <name type="scientific">freshwater metagenome</name>
    <dbReference type="NCBI Taxonomy" id="449393"/>
    <lineage>
        <taxon>unclassified sequences</taxon>
        <taxon>metagenomes</taxon>
        <taxon>ecological metagenomes</taxon>
    </lineage>
</organism>